<evidence type="ECO:0000313" key="3">
    <source>
        <dbReference type="EMBL" id="MDP4537285.1"/>
    </source>
</evidence>
<proteinExistence type="predicted"/>
<keyword evidence="2" id="KW-0472">Membrane</keyword>
<sequence length="188" mass="21261">MAHINLLPWREAARKEQQTQYLSIITAVALFSFLTVFLISSIYSARLDGQQKRNQYLQTEIAALDRKIAEIRNLNETKNNLQQRMSLISQLQGSRNLGTQIMDEIVKVVPSGVYLTSLEKKGSALLLIGKSESNNRLSNMIRQVEDSELLSEPLLEFIETGRAPGRLLSDFKMHVRVQGFEALQGEAQ</sequence>
<dbReference type="Proteomes" id="UP001231616">
    <property type="component" value="Unassembled WGS sequence"/>
</dbReference>
<gene>
    <name evidence="3" type="ORF">Q3O60_13920</name>
</gene>
<dbReference type="InterPro" id="IPR007813">
    <property type="entry name" value="PilN"/>
</dbReference>
<evidence type="ECO:0000256" key="1">
    <source>
        <dbReference type="SAM" id="Coils"/>
    </source>
</evidence>
<keyword evidence="2" id="KW-0812">Transmembrane</keyword>
<accession>A0ABT9H1V1</accession>
<evidence type="ECO:0000313" key="4">
    <source>
        <dbReference type="Proteomes" id="UP001231616"/>
    </source>
</evidence>
<protein>
    <submittedName>
        <fullName evidence="3">PilN domain-containing protein</fullName>
    </submittedName>
</protein>
<dbReference type="RefSeq" id="WP_305894547.1">
    <property type="nucleotide sequence ID" value="NZ_JAUZVZ010000022.1"/>
</dbReference>
<dbReference type="InterPro" id="IPR052534">
    <property type="entry name" value="Extracell_DNA_Util/SecSys_Comp"/>
</dbReference>
<dbReference type="Pfam" id="PF05137">
    <property type="entry name" value="PilN"/>
    <property type="match status" value="1"/>
</dbReference>
<organism evidence="3 4">
    <name type="scientific">Alkalimonas collagenimarina</name>
    <dbReference type="NCBI Taxonomy" id="400390"/>
    <lineage>
        <taxon>Bacteria</taxon>
        <taxon>Pseudomonadati</taxon>
        <taxon>Pseudomonadota</taxon>
        <taxon>Gammaproteobacteria</taxon>
        <taxon>Alkalimonas</taxon>
    </lineage>
</organism>
<keyword evidence="2" id="KW-1133">Transmembrane helix</keyword>
<dbReference type="PANTHER" id="PTHR40278:SF2">
    <property type="entry name" value="TYPE IV PILUS INNER MEMBRANE COMPONENT PILN"/>
    <property type="match status" value="1"/>
</dbReference>
<feature type="transmembrane region" description="Helical" evidence="2">
    <location>
        <begin position="21"/>
        <end position="43"/>
    </location>
</feature>
<evidence type="ECO:0000256" key="2">
    <source>
        <dbReference type="SAM" id="Phobius"/>
    </source>
</evidence>
<dbReference type="EMBL" id="JAUZVZ010000022">
    <property type="protein sequence ID" value="MDP4537285.1"/>
    <property type="molecule type" value="Genomic_DNA"/>
</dbReference>
<feature type="coiled-coil region" evidence="1">
    <location>
        <begin position="47"/>
        <end position="91"/>
    </location>
</feature>
<name>A0ABT9H1V1_9GAMM</name>
<comment type="caution">
    <text evidence="3">The sequence shown here is derived from an EMBL/GenBank/DDBJ whole genome shotgun (WGS) entry which is preliminary data.</text>
</comment>
<keyword evidence="1" id="KW-0175">Coiled coil</keyword>
<reference evidence="3 4" key="1">
    <citation type="submission" date="2023-08" db="EMBL/GenBank/DDBJ databases">
        <authorList>
            <person name="Joshi A."/>
            <person name="Thite S."/>
        </authorList>
    </citation>
    <scope>NUCLEOTIDE SEQUENCE [LARGE SCALE GENOMIC DNA]</scope>
    <source>
        <strain evidence="3 4">AC40</strain>
    </source>
</reference>
<dbReference type="PANTHER" id="PTHR40278">
    <property type="entry name" value="DNA UTILIZATION PROTEIN HOFN"/>
    <property type="match status" value="1"/>
</dbReference>
<keyword evidence="4" id="KW-1185">Reference proteome</keyword>